<dbReference type="OrthoDB" id="3237250at2759"/>
<evidence type="ECO:0000313" key="2">
    <source>
        <dbReference type="EMBL" id="KAF7336090.1"/>
    </source>
</evidence>
<feature type="compositionally biased region" description="Pro residues" evidence="1">
    <location>
        <begin position="55"/>
        <end position="66"/>
    </location>
</feature>
<dbReference type="AlphaFoldDB" id="A0A8H6X7N9"/>
<keyword evidence="3" id="KW-1185">Reference proteome</keyword>
<organism evidence="2 3">
    <name type="scientific">Mycena sanguinolenta</name>
    <dbReference type="NCBI Taxonomy" id="230812"/>
    <lineage>
        <taxon>Eukaryota</taxon>
        <taxon>Fungi</taxon>
        <taxon>Dikarya</taxon>
        <taxon>Basidiomycota</taxon>
        <taxon>Agaricomycotina</taxon>
        <taxon>Agaricomycetes</taxon>
        <taxon>Agaricomycetidae</taxon>
        <taxon>Agaricales</taxon>
        <taxon>Marasmiineae</taxon>
        <taxon>Mycenaceae</taxon>
        <taxon>Mycena</taxon>
    </lineage>
</organism>
<accession>A0A8H6X7N9</accession>
<dbReference type="EMBL" id="JACAZH010000038">
    <property type="protein sequence ID" value="KAF7336090.1"/>
    <property type="molecule type" value="Genomic_DNA"/>
</dbReference>
<feature type="region of interest" description="Disordered" evidence="1">
    <location>
        <begin position="37"/>
        <end position="76"/>
    </location>
</feature>
<evidence type="ECO:0000256" key="1">
    <source>
        <dbReference type="SAM" id="MobiDB-lite"/>
    </source>
</evidence>
<reference evidence="2" key="1">
    <citation type="submission" date="2020-05" db="EMBL/GenBank/DDBJ databases">
        <title>Mycena genomes resolve the evolution of fungal bioluminescence.</title>
        <authorList>
            <person name="Tsai I.J."/>
        </authorList>
    </citation>
    <scope>NUCLEOTIDE SEQUENCE</scope>
    <source>
        <strain evidence="2">160909Yilan</strain>
    </source>
</reference>
<evidence type="ECO:0000313" key="3">
    <source>
        <dbReference type="Proteomes" id="UP000623467"/>
    </source>
</evidence>
<feature type="compositionally biased region" description="Basic and acidic residues" evidence="1">
    <location>
        <begin position="88"/>
        <end position="109"/>
    </location>
</feature>
<comment type="caution">
    <text evidence="2">The sequence shown here is derived from an EMBL/GenBank/DDBJ whole genome shotgun (WGS) entry which is preliminary data.</text>
</comment>
<name>A0A8H6X7N9_9AGAR</name>
<sequence>MGLIPDLAEQMYLRTIPGPWVALHDLVKEMTFRSLRDDKPFCSTPDAPADEPEPEPAPGPAKPFPPVEKYSGQRSGETMTSFLARRAGAREKAMASENEQQKQRREQREANASTGAVPGKTGARVYVWELRDGHYIRTAAGRDKYEDVWESYSESQRIYDWNTNEWDVCGAFGTNEDEQDLRPYTVIDFDNEEDDAPYAPLMMGPDTMESDMLPALSTPIDVLAPVLPAADPDVDLPPSSPLIETAEQLAELRFGSYFPNMPVVVSGLALPNPVVAAKVLGDKNITFPTDDKLQSYLTFLAQCREFKTPQDIDSIHVDFHDPGSALNQTWEVDVQRVSCVADRGSFRGGTKLQKSGGCVLPKQISSLLLLTTTTDFAWRIIAVQVDERTAWRITAVQPFNSNTPWSRIAGGDHSISRSSSPCYLFCSGYHCMAHHRRAVLRRQDSLLDKLVIDRSIRLIFKCRPAHGLAQLRVSLGFTSTSKLHFDISTRSERSTSAFVDFVLRFVVYLGAIPPAVAI</sequence>
<feature type="region of interest" description="Disordered" evidence="1">
    <location>
        <begin position="88"/>
        <end position="118"/>
    </location>
</feature>
<protein>
    <submittedName>
        <fullName evidence="2">Uncharacterized protein</fullName>
    </submittedName>
</protein>
<gene>
    <name evidence="2" type="ORF">MSAN_02323000</name>
</gene>
<dbReference type="Proteomes" id="UP000623467">
    <property type="component" value="Unassembled WGS sequence"/>
</dbReference>
<proteinExistence type="predicted"/>